<evidence type="ECO:0000313" key="2">
    <source>
        <dbReference type="Proteomes" id="UP000824120"/>
    </source>
</evidence>
<evidence type="ECO:0000313" key="1">
    <source>
        <dbReference type="EMBL" id="KAG5631952.1"/>
    </source>
</evidence>
<sequence length="174" mass="19077">MCRLLPFSSDLILSFRAQHTGTKGNVRPFGDSPSGLGDPLAQTQVQSFKKGVSNISTQDSIINATYTKIKCVLKDSSCHTPLPKIVKLAILASNASSSSTKSFECPHTNDDSIFTRKGIINFKFRNQIQHSHSQRGTQCILSPIGLPVFSNLHLFRLFQDHKGLNKACNGAECK</sequence>
<dbReference type="EMBL" id="JACXVP010000001">
    <property type="protein sequence ID" value="KAG5631952.1"/>
    <property type="molecule type" value="Genomic_DNA"/>
</dbReference>
<comment type="caution">
    <text evidence="1">The sequence shown here is derived from an EMBL/GenBank/DDBJ whole genome shotgun (WGS) entry which is preliminary data.</text>
</comment>
<protein>
    <submittedName>
        <fullName evidence="1">Uncharacterized protein</fullName>
    </submittedName>
</protein>
<feature type="non-terminal residue" evidence="1">
    <location>
        <position position="1"/>
    </location>
</feature>
<gene>
    <name evidence="1" type="ORF">H5410_003669</name>
</gene>
<keyword evidence="2" id="KW-1185">Reference proteome</keyword>
<reference evidence="1 2" key="1">
    <citation type="submission" date="2020-09" db="EMBL/GenBank/DDBJ databases">
        <title>De no assembly of potato wild relative species, Solanum commersonii.</title>
        <authorList>
            <person name="Cho K."/>
        </authorList>
    </citation>
    <scope>NUCLEOTIDE SEQUENCE [LARGE SCALE GENOMIC DNA]</scope>
    <source>
        <strain evidence="1">LZ3.2</strain>
        <tissue evidence="1">Leaf</tissue>
    </source>
</reference>
<accession>A0A9J6B5N1</accession>
<dbReference type="Proteomes" id="UP000824120">
    <property type="component" value="Chromosome 1"/>
</dbReference>
<organism evidence="1 2">
    <name type="scientific">Solanum commersonii</name>
    <name type="common">Commerson's wild potato</name>
    <name type="synonym">Commerson's nightshade</name>
    <dbReference type="NCBI Taxonomy" id="4109"/>
    <lineage>
        <taxon>Eukaryota</taxon>
        <taxon>Viridiplantae</taxon>
        <taxon>Streptophyta</taxon>
        <taxon>Embryophyta</taxon>
        <taxon>Tracheophyta</taxon>
        <taxon>Spermatophyta</taxon>
        <taxon>Magnoliopsida</taxon>
        <taxon>eudicotyledons</taxon>
        <taxon>Gunneridae</taxon>
        <taxon>Pentapetalae</taxon>
        <taxon>asterids</taxon>
        <taxon>lamiids</taxon>
        <taxon>Solanales</taxon>
        <taxon>Solanaceae</taxon>
        <taxon>Solanoideae</taxon>
        <taxon>Solaneae</taxon>
        <taxon>Solanum</taxon>
    </lineage>
</organism>
<dbReference type="AlphaFoldDB" id="A0A9J6B5N1"/>
<name>A0A9J6B5N1_SOLCO</name>
<proteinExistence type="predicted"/>